<feature type="chain" id="PRO_5046422637" description="3-keto-disaccharide hydrolase domain-containing protein" evidence="1">
    <location>
        <begin position="23"/>
        <end position="227"/>
    </location>
</feature>
<dbReference type="Proteomes" id="UP000606600">
    <property type="component" value="Unassembled WGS sequence"/>
</dbReference>
<evidence type="ECO:0000313" key="3">
    <source>
        <dbReference type="Proteomes" id="UP000606600"/>
    </source>
</evidence>
<dbReference type="RefSeq" id="WP_191187286.1">
    <property type="nucleotide sequence ID" value="NZ_JACWMY010000001.1"/>
</dbReference>
<evidence type="ECO:0000256" key="1">
    <source>
        <dbReference type="SAM" id="SignalP"/>
    </source>
</evidence>
<feature type="signal peptide" evidence="1">
    <location>
        <begin position="1"/>
        <end position="22"/>
    </location>
</feature>
<comment type="caution">
    <text evidence="2">The sequence shown here is derived from an EMBL/GenBank/DDBJ whole genome shotgun (WGS) entry which is preliminary data.</text>
</comment>
<keyword evidence="1" id="KW-0732">Signal</keyword>
<name>A0ABR7WML5_9SPHI</name>
<keyword evidence="3" id="KW-1185">Reference proteome</keyword>
<proteinExistence type="predicted"/>
<protein>
    <recommendedName>
        <fullName evidence="4">3-keto-disaccharide hydrolase domain-containing protein</fullName>
    </recommendedName>
</protein>
<gene>
    <name evidence="2" type="ORF">IDJ77_02225</name>
</gene>
<sequence>MKNIIVVLLSITCLSAFSNAFGQMITLDSTSLSPVQVSMSFQALSGKKVVRVTKDTTIKAVDQPTFAKFNHINFKSSIIEVKVLSRLLSTAQKDNRGFIGLAFHINDDNSKFEGIYIRPTNGRADDQVRRNHTVQYFSYPDFPYLRLRKESPEQYETYADMGLNEWIKLRIEVNGNNAKLYLNDAKFPTFLVNDLKLRQGTSGGIGLWVDVGTEGFFSDFKILPANK</sequence>
<reference evidence="2 3" key="1">
    <citation type="submission" date="2020-09" db="EMBL/GenBank/DDBJ databases">
        <title>Novel species of Mucilaginibacter isolated from a glacier on the Tibetan Plateau.</title>
        <authorList>
            <person name="Liu Q."/>
            <person name="Xin Y.-H."/>
        </authorList>
    </citation>
    <scope>NUCLEOTIDE SEQUENCE [LARGE SCALE GENOMIC DNA]</scope>
    <source>
        <strain evidence="2 3">ZT4R22</strain>
    </source>
</reference>
<accession>A0ABR7WML5</accession>
<organism evidence="2 3">
    <name type="scientific">Mucilaginibacter pankratovii</name>
    <dbReference type="NCBI Taxonomy" id="2772110"/>
    <lineage>
        <taxon>Bacteria</taxon>
        <taxon>Pseudomonadati</taxon>
        <taxon>Bacteroidota</taxon>
        <taxon>Sphingobacteriia</taxon>
        <taxon>Sphingobacteriales</taxon>
        <taxon>Sphingobacteriaceae</taxon>
        <taxon>Mucilaginibacter</taxon>
    </lineage>
</organism>
<evidence type="ECO:0008006" key="4">
    <source>
        <dbReference type="Google" id="ProtNLM"/>
    </source>
</evidence>
<dbReference type="EMBL" id="JACWMY010000001">
    <property type="protein sequence ID" value="MBD1362614.1"/>
    <property type="molecule type" value="Genomic_DNA"/>
</dbReference>
<evidence type="ECO:0000313" key="2">
    <source>
        <dbReference type="EMBL" id="MBD1362614.1"/>
    </source>
</evidence>
<dbReference type="Gene3D" id="2.60.120.560">
    <property type="entry name" value="Exo-inulinase, domain 1"/>
    <property type="match status" value="1"/>
</dbReference>